<evidence type="ECO:0000256" key="2">
    <source>
        <dbReference type="ARBA" id="ARBA00008989"/>
    </source>
</evidence>
<feature type="binding site" evidence="9">
    <location>
        <position position="89"/>
    </location>
    <ligand>
        <name>Mn(2+)</name>
        <dbReference type="ChEBI" id="CHEBI:29035"/>
        <label>2</label>
    </ligand>
</feature>
<comment type="catalytic activity">
    <reaction evidence="1">
        <text>beta-D-fructose 1,6-bisphosphate + H2O = beta-D-fructose 6-phosphate + phosphate</text>
        <dbReference type="Rhea" id="RHEA:11064"/>
        <dbReference type="ChEBI" id="CHEBI:15377"/>
        <dbReference type="ChEBI" id="CHEBI:32966"/>
        <dbReference type="ChEBI" id="CHEBI:43474"/>
        <dbReference type="ChEBI" id="CHEBI:57634"/>
        <dbReference type="EC" id="3.1.3.11"/>
    </reaction>
</comment>
<dbReference type="GO" id="GO:0046872">
    <property type="term" value="F:metal ion binding"/>
    <property type="evidence" value="ECO:0007669"/>
    <property type="project" value="UniProtKB-KW"/>
</dbReference>
<organism evidence="11 12">
    <name type="scientific">Alkalithermobacter paradoxus</name>
    <dbReference type="NCBI Taxonomy" id="29349"/>
    <lineage>
        <taxon>Bacteria</taxon>
        <taxon>Bacillati</taxon>
        <taxon>Bacillota</taxon>
        <taxon>Clostridia</taxon>
        <taxon>Peptostreptococcales</taxon>
        <taxon>Tepidibacteraceae</taxon>
        <taxon>Alkalithermobacter</taxon>
    </lineage>
</organism>
<comment type="cofactor">
    <cofactor evidence="9">
        <name>Mn(2+)</name>
        <dbReference type="ChEBI" id="CHEBI:29035"/>
    </cofactor>
</comment>
<dbReference type="EMBL" id="MZGW01000006">
    <property type="protein sequence ID" value="OPJ55282.1"/>
    <property type="molecule type" value="Genomic_DNA"/>
</dbReference>
<dbReference type="GO" id="GO:0005829">
    <property type="term" value="C:cytosol"/>
    <property type="evidence" value="ECO:0007669"/>
    <property type="project" value="TreeGrafter"/>
</dbReference>
<comment type="pathway">
    <text evidence="7">Carbohydrate biosynthesis.</text>
</comment>
<feature type="binding site" evidence="10">
    <location>
        <begin position="165"/>
        <end position="167"/>
    </location>
    <ligand>
        <name>substrate</name>
    </ligand>
</feature>
<evidence type="ECO:0000256" key="5">
    <source>
        <dbReference type="ARBA" id="ARBA00023211"/>
    </source>
</evidence>
<dbReference type="Pfam" id="PF03320">
    <property type="entry name" value="FBPase_glpX"/>
    <property type="match status" value="1"/>
</dbReference>
<evidence type="ECO:0000256" key="1">
    <source>
        <dbReference type="ARBA" id="ARBA00001273"/>
    </source>
</evidence>
<dbReference type="SUPFAM" id="SSF56655">
    <property type="entry name" value="Carbohydrate phosphatase"/>
    <property type="match status" value="1"/>
</dbReference>
<proteinExistence type="inferred from homology"/>
<reference evidence="11 12" key="1">
    <citation type="submission" date="2017-03" db="EMBL/GenBank/DDBJ databases">
        <title>Genome sequence of Clostridium thermoalcaliphilum DSM 7309.</title>
        <authorList>
            <person name="Poehlein A."/>
            <person name="Daniel R."/>
        </authorList>
    </citation>
    <scope>NUCLEOTIDE SEQUENCE [LARGE SCALE GENOMIC DNA]</scope>
    <source>
        <strain evidence="11 12">DSM 7309</strain>
    </source>
</reference>
<dbReference type="InterPro" id="IPR004464">
    <property type="entry name" value="FBPase_class-2/SBPase"/>
</dbReference>
<feature type="binding site" evidence="10">
    <location>
        <begin position="187"/>
        <end position="189"/>
    </location>
    <ligand>
        <name>substrate</name>
    </ligand>
</feature>
<comment type="caution">
    <text evidence="11">The sequence shown here is derived from an EMBL/GenBank/DDBJ whole genome shotgun (WGS) entry which is preliminary data.</text>
</comment>
<dbReference type="PIRSF" id="PIRSF004532">
    <property type="entry name" value="GlpX"/>
    <property type="match status" value="1"/>
</dbReference>
<dbReference type="OrthoDB" id="9779353at2"/>
<keyword evidence="6 8" id="KW-0119">Carbohydrate metabolism</keyword>
<dbReference type="AlphaFoldDB" id="A0A1V4I5N5"/>
<dbReference type="GO" id="GO:0030388">
    <property type="term" value="P:fructose 1,6-bisphosphate metabolic process"/>
    <property type="evidence" value="ECO:0007669"/>
    <property type="project" value="TreeGrafter"/>
</dbReference>
<evidence type="ECO:0000256" key="8">
    <source>
        <dbReference type="PIRNR" id="PIRNR004532"/>
    </source>
</evidence>
<dbReference type="GO" id="GO:0006094">
    <property type="term" value="P:gluconeogenesis"/>
    <property type="evidence" value="ECO:0007669"/>
    <property type="project" value="InterPro"/>
</dbReference>
<evidence type="ECO:0000256" key="7">
    <source>
        <dbReference type="ARBA" id="ARBA00024331"/>
    </source>
</evidence>
<feature type="binding site" evidence="10">
    <location>
        <position position="211"/>
    </location>
    <ligand>
        <name>substrate</name>
    </ligand>
</feature>
<keyword evidence="3 9" id="KW-0479">Metal-binding</keyword>
<accession>A0A1V4I5N5</accession>
<keyword evidence="12" id="KW-1185">Reference proteome</keyword>
<evidence type="ECO:0000256" key="10">
    <source>
        <dbReference type="PIRSR" id="PIRSR004532-2"/>
    </source>
</evidence>
<dbReference type="PANTHER" id="PTHR30447">
    <property type="entry name" value="FRUCTOSE-1,6-BISPHOSPHATASE CLASS 2"/>
    <property type="match status" value="1"/>
</dbReference>
<dbReference type="CDD" id="cd01516">
    <property type="entry name" value="FBPase_glpX"/>
    <property type="match status" value="1"/>
</dbReference>
<dbReference type="GO" id="GO:0042132">
    <property type="term" value="F:fructose 1,6-bisphosphate 1-phosphatase activity"/>
    <property type="evidence" value="ECO:0007669"/>
    <property type="project" value="UniProtKB-EC"/>
</dbReference>
<dbReference type="Gene3D" id="3.30.540.10">
    <property type="entry name" value="Fructose-1,6-Bisphosphatase, subunit A, domain 1"/>
    <property type="match status" value="1"/>
</dbReference>
<feature type="binding site" evidence="9">
    <location>
        <position position="57"/>
    </location>
    <ligand>
        <name>Mn(2+)</name>
        <dbReference type="ChEBI" id="CHEBI:29035"/>
        <label>1</label>
    </ligand>
</feature>
<protein>
    <recommendedName>
        <fullName evidence="8">Fructose-1,6-bisphosphatase</fullName>
    </recommendedName>
</protein>
<keyword evidence="4 11" id="KW-0378">Hydrolase</keyword>
<evidence type="ECO:0000313" key="12">
    <source>
        <dbReference type="Proteomes" id="UP000190140"/>
    </source>
</evidence>
<comment type="similarity">
    <text evidence="2 8">Belongs to the FBPase class 2 family.</text>
</comment>
<dbReference type="FunFam" id="3.40.190.90:FF:000001">
    <property type="entry name" value="Fructose-1,6-bisphosphatase"/>
    <property type="match status" value="1"/>
</dbReference>
<dbReference type="PANTHER" id="PTHR30447:SF0">
    <property type="entry name" value="FRUCTOSE-1,6-BISPHOSPHATASE 1 CLASS 2-RELATED"/>
    <property type="match status" value="1"/>
</dbReference>
<sequence length="321" mass="34501">MDRNLAMDLVRVTEAAALGAGKYLGRGDKNIADQVAVDRMRKMFDTIDINGEVVIGEGEMDEAPMLYIGEKIGSKRGGLEVDIAVDPLDGTNCVAKGLPNAIAVIALAPKGHLLNAPDMYMDKIAVGPKAKGHVSLDFPLKANLSILSRALDKSMDDLTVTMLDRERHSQLIKECREAGVRIKLFTDGDIGAAMATCFDYSGVDMMIGSGGAPEGVLAAAAIKCMGGDFQGRLAPQSEEEIQRCIAMGLDHKKLLTLDDLVKGNEVYFAATGVTDGDFLRGVIYKANKVATTHSLVMRSETGTIRFIEAIHKLDKKPVYAK</sequence>
<evidence type="ECO:0000256" key="9">
    <source>
        <dbReference type="PIRSR" id="PIRSR004532-1"/>
    </source>
</evidence>
<dbReference type="RefSeq" id="WP_079412840.1">
    <property type="nucleotide sequence ID" value="NZ_MZGW01000006.1"/>
</dbReference>
<dbReference type="Gene3D" id="3.40.190.90">
    <property type="match status" value="1"/>
</dbReference>
<evidence type="ECO:0000256" key="6">
    <source>
        <dbReference type="ARBA" id="ARBA00023277"/>
    </source>
</evidence>
<dbReference type="STRING" id="29349.CLOTH_15850"/>
<name>A0A1V4I5N5_9FIRM</name>
<feature type="binding site" evidence="9">
    <location>
        <position position="86"/>
    </location>
    <ligand>
        <name>Mn(2+)</name>
        <dbReference type="ChEBI" id="CHEBI:29035"/>
        <label>2</label>
    </ligand>
</feature>
<keyword evidence="5 9" id="KW-0464">Manganese</keyword>
<feature type="binding site" evidence="10">
    <location>
        <position position="120"/>
    </location>
    <ligand>
        <name>substrate</name>
    </ligand>
</feature>
<dbReference type="GO" id="GO:0006071">
    <property type="term" value="P:glycerol metabolic process"/>
    <property type="evidence" value="ECO:0007669"/>
    <property type="project" value="InterPro"/>
</dbReference>
<dbReference type="Proteomes" id="UP000190140">
    <property type="component" value="Unassembled WGS sequence"/>
</dbReference>
<feature type="binding site" evidence="9">
    <location>
        <position position="33"/>
    </location>
    <ligand>
        <name>Mn(2+)</name>
        <dbReference type="ChEBI" id="CHEBI:29035"/>
        <label>1</label>
    </ligand>
</feature>
<gene>
    <name evidence="11" type="primary">glpX_1</name>
    <name evidence="11" type="ORF">CLOTH_15850</name>
</gene>
<feature type="binding site" evidence="9">
    <location>
        <position position="214"/>
    </location>
    <ligand>
        <name>Mn(2+)</name>
        <dbReference type="ChEBI" id="CHEBI:29035"/>
        <label>2</label>
    </ligand>
</feature>
<evidence type="ECO:0000256" key="3">
    <source>
        <dbReference type="ARBA" id="ARBA00022723"/>
    </source>
</evidence>
<feature type="binding site" evidence="10">
    <location>
        <begin position="89"/>
        <end position="91"/>
    </location>
    <ligand>
        <name>substrate</name>
    </ligand>
</feature>
<evidence type="ECO:0000256" key="4">
    <source>
        <dbReference type="ARBA" id="ARBA00022801"/>
    </source>
</evidence>
<evidence type="ECO:0000313" key="11">
    <source>
        <dbReference type="EMBL" id="OPJ55282.1"/>
    </source>
</evidence>
<dbReference type="NCBIfam" id="TIGR00330">
    <property type="entry name" value="glpX"/>
    <property type="match status" value="1"/>
</dbReference>